<keyword evidence="3" id="KW-1185">Reference proteome</keyword>
<accession>A0A9W5XLH6</accession>
<dbReference type="Proteomes" id="UP000607311">
    <property type="component" value="Unassembled WGS sequence"/>
</dbReference>
<evidence type="ECO:0000313" key="2">
    <source>
        <dbReference type="EMBL" id="GIJ35057.1"/>
    </source>
</evidence>
<sequence length="117" mass="12646">MRHSTSTSIGPTANRPLGYHPWTDGRPVAAGTNLDPRHHHKQQQENSDRNKQPSPTGQVDAIGDQIAGQSEQRVCNYGNPRPGHGHSALAPVSPVHTNPCRRAAETIAVVTAIRPRV</sequence>
<name>A0A9W5XLH6_9ACTN</name>
<gene>
    <name evidence="2" type="ORF">Vse01_42050</name>
</gene>
<organism evidence="2 3">
    <name type="scientific">Micromonospora sediminimaris</name>
    <dbReference type="NCBI Taxonomy" id="547162"/>
    <lineage>
        <taxon>Bacteria</taxon>
        <taxon>Bacillati</taxon>
        <taxon>Actinomycetota</taxon>
        <taxon>Actinomycetes</taxon>
        <taxon>Micromonosporales</taxon>
        <taxon>Micromonosporaceae</taxon>
        <taxon>Micromonospora</taxon>
    </lineage>
</organism>
<evidence type="ECO:0000313" key="3">
    <source>
        <dbReference type="Proteomes" id="UP000607311"/>
    </source>
</evidence>
<evidence type="ECO:0000256" key="1">
    <source>
        <dbReference type="SAM" id="MobiDB-lite"/>
    </source>
</evidence>
<feature type="region of interest" description="Disordered" evidence="1">
    <location>
        <begin position="77"/>
        <end position="96"/>
    </location>
</feature>
<comment type="caution">
    <text evidence="2">The sequence shown here is derived from an EMBL/GenBank/DDBJ whole genome shotgun (WGS) entry which is preliminary data.</text>
</comment>
<feature type="region of interest" description="Disordered" evidence="1">
    <location>
        <begin position="1"/>
        <end position="61"/>
    </location>
</feature>
<dbReference type="AlphaFoldDB" id="A0A9W5XLH6"/>
<protein>
    <submittedName>
        <fullName evidence="2">Uncharacterized protein</fullName>
    </submittedName>
</protein>
<reference evidence="2" key="1">
    <citation type="submission" date="2021-01" db="EMBL/GenBank/DDBJ databases">
        <title>Whole genome shotgun sequence of Verrucosispora sediminis NBRC 107745.</title>
        <authorList>
            <person name="Komaki H."/>
            <person name="Tamura T."/>
        </authorList>
    </citation>
    <scope>NUCLEOTIDE SEQUENCE</scope>
    <source>
        <strain evidence="2">NBRC 107745</strain>
    </source>
</reference>
<dbReference type="EMBL" id="BOPD01000026">
    <property type="protein sequence ID" value="GIJ35057.1"/>
    <property type="molecule type" value="Genomic_DNA"/>
</dbReference>
<proteinExistence type="predicted"/>
<feature type="compositionally biased region" description="Polar residues" evidence="1">
    <location>
        <begin position="1"/>
        <end position="11"/>
    </location>
</feature>
<feature type="compositionally biased region" description="Basic and acidic residues" evidence="1">
    <location>
        <begin position="42"/>
        <end position="51"/>
    </location>
</feature>